<organism evidence="3 4">
    <name type="scientific">Flavobacterium cellulosilyticum</name>
    <dbReference type="NCBI Taxonomy" id="2541731"/>
    <lineage>
        <taxon>Bacteria</taxon>
        <taxon>Pseudomonadati</taxon>
        <taxon>Bacteroidota</taxon>
        <taxon>Flavobacteriia</taxon>
        <taxon>Flavobacteriales</taxon>
        <taxon>Flavobacteriaceae</taxon>
        <taxon>Flavobacterium</taxon>
    </lineage>
</organism>
<dbReference type="NCBIfam" id="NF037970">
    <property type="entry name" value="vanZ_1"/>
    <property type="match status" value="1"/>
</dbReference>
<sequence length="128" mass="14797">MLKNIFFYLAVFWTGFILFLCLIKSSDLPQVNIENLDKVIHAFLHFVFTILWFLYFKKKWNHFSNFRLLIMSFVGSFVLGVAIELMQQYFTTTRTADVFDVLANLTGATLAIVSILILNKCSGIVDKI</sequence>
<comment type="caution">
    <text evidence="3">The sequence shown here is derived from an EMBL/GenBank/DDBJ whole genome shotgun (WGS) entry which is preliminary data.</text>
</comment>
<feature type="transmembrane region" description="Helical" evidence="1">
    <location>
        <begin position="68"/>
        <end position="89"/>
    </location>
</feature>
<dbReference type="AlphaFoldDB" id="A0A4R5CE55"/>
<evidence type="ECO:0000313" key="3">
    <source>
        <dbReference type="EMBL" id="TDD96533.1"/>
    </source>
</evidence>
<evidence type="ECO:0000259" key="2">
    <source>
        <dbReference type="Pfam" id="PF04892"/>
    </source>
</evidence>
<evidence type="ECO:0000313" key="4">
    <source>
        <dbReference type="Proteomes" id="UP000295479"/>
    </source>
</evidence>
<dbReference type="PANTHER" id="PTHR28008">
    <property type="entry name" value="DOMAIN PROTEIN, PUTATIVE (AFU_ORTHOLOGUE AFUA_3G10980)-RELATED"/>
    <property type="match status" value="1"/>
</dbReference>
<dbReference type="Proteomes" id="UP000295479">
    <property type="component" value="Unassembled WGS sequence"/>
</dbReference>
<evidence type="ECO:0000256" key="1">
    <source>
        <dbReference type="SAM" id="Phobius"/>
    </source>
</evidence>
<accession>A0A4R5CE55</accession>
<name>A0A4R5CE55_9FLAO</name>
<gene>
    <name evidence="3" type="ORF">E0F76_11010</name>
</gene>
<reference evidence="3 4" key="1">
    <citation type="submission" date="2019-03" db="EMBL/GenBank/DDBJ databases">
        <title>Flavobacterium AR-3-4 sp. nov. isolated from arctic soil.</title>
        <authorList>
            <person name="Chaudhary D.K."/>
        </authorList>
    </citation>
    <scope>NUCLEOTIDE SEQUENCE [LARGE SCALE GENOMIC DNA]</scope>
    <source>
        <strain evidence="3 4">AR-3-4</strain>
    </source>
</reference>
<dbReference type="InterPro" id="IPR006976">
    <property type="entry name" value="VanZ-like"/>
</dbReference>
<keyword evidence="1" id="KW-0472">Membrane</keyword>
<feature type="transmembrane region" description="Helical" evidence="1">
    <location>
        <begin position="101"/>
        <end position="118"/>
    </location>
</feature>
<feature type="transmembrane region" description="Helical" evidence="1">
    <location>
        <begin position="38"/>
        <end position="56"/>
    </location>
</feature>
<keyword evidence="1" id="KW-1133">Transmembrane helix</keyword>
<dbReference type="Pfam" id="PF04892">
    <property type="entry name" value="VanZ"/>
    <property type="match status" value="1"/>
</dbReference>
<dbReference type="EMBL" id="SMFK01000006">
    <property type="protein sequence ID" value="TDD96533.1"/>
    <property type="molecule type" value="Genomic_DNA"/>
</dbReference>
<keyword evidence="1" id="KW-0812">Transmembrane</keyword>
<keyword evidence="4" id="KW-1185">Reference proteome</keyword>
<dbReference type="PANTHER" id="PTHR28008:SF1">
    <property type="entry name" value="DOMAIN PROTEIN, PUTATIVE (AFU_ORTHOLOGUE AFUA_3G10980)-RELATED"/>
    <property type="match status" value="1"/>
</dbReference>
<proteinExistence type="predicted"/>
<protein>
    <recommendedName>
        <fullName evidence="2">VanZ-like domain-containing protein</fullName>
    </recommendedName>
</protein>
<feature type="transmembrane region" description="Helical" evidence="1">
    <location>
        <begin position="5"/>
        <end position="26"/>
    </location>
</feature>
<dbReference type="OrthoDB" id="5472246at2"/>
<dbReference type="RefSeq" id="WP_132005611.1">
    <property type="nucleotide sequence ID" value="NZ_SMFK01000006.1"/>
</dbReference>
<feature type="domain" description="VanZ-like" evidence="2">
    <location>
        <begin position="33"/>
        <end position="118"/>
    </location>
</feature>